<evidence type="ECO:0000256" key="6">
    <source>
        <dbReference type="ARBA" id="ARBA00022989"/>
    </source>
</evidence>
<name>A0ABT8STG0_9HYPH</name>
<keyword evidence="2" id="KW-0813">Transport</keyword>
<dbReference type="InterPro" id="IPR001851">
    <property type="entry name" value="ABC_transp_permease"/>
</dbReference>
<comment type="caution">
    <text evidence="10">The sequence shown here is derived from an EMBL/GenBank/DDBJ whole genome shotgun (WGS) entry which is preliminary data.</text>
</comment>
<reference evidence="10" key="2">
    <citation type="submission" date="2023-07" db="EMBL/GenBank/DDBJ databases">
        <authorList>
            <person name="Sun H."/>
        </authorList>
    </citation>
    <scope>NUCLEOTIDE SEQUENCE</scope>
    <source>
        <strain evidence="10">05753</strain>
    </source>
</reference>
<comment type="subcellular location">
    <subcellularLocation>
        <location evidence="1">Cell membrane</location>
        <topology evidence="1">Multi-pass membrane protein</topology>
    </subcellularLocation>
</comment>
<accession>A0ABT8STG0</accession>
<evidence type="ECO:0000313" key="11">
    <source>
        <dbReference type="Proteomes" id="UP001169006"/>
    </source>
</evidence>
<evidence type="ECO:0000256" key="9">
    <source>
        <dbReference type="SAM" id="Phobius"/>
    </source>
</evidence>
<feature type="transmembrane region" description="Helical" evidence="9">
    <location>
        <begin position="100"/>
        <end position="121"/>
    </location>
</feature>
<evidence type="ECO:0000256" key="2">
    <source>
        <dbReference type="ARBA" id="ARBA00022448"/>
    </source>
</evidence>
<dbReference type="Pfam" id="PF02653">
    <property type="entry name" value="BPD_transp_2"/>
    <property type="match status" value="1"/>
</dbReference>
<keyword evidence="3" id="KW-1003">Cell membrane</keyword>
<keyword evidence="11" id="KW-1185">Reference proteome</keyword>
<dbReference type="PANTHER" id="PTHR11795">
    <property type="entry name" value="BRANCHED-CHAIN AMINO ACID TRANSPORT SYSTEM PERMEASE PROTEIN LIVH"/>
    <property type="match status" value="1"/>
</dbReference>
<dbReference type="CDD" id="cd06582">
    <property type="entry name" value="TM_PBP1_LivH_like"/>
    <property type="match status" value="1"/>
</dbReference>
<evidence type="ECO:0000256" key="5">
    <source>
        <dbReference type="ARBA" id="ARBA00022970"/>
    </source>
</evidence>
<evidence type="ECO:0000256" key="1">
    <source>
        <dbReference type="ARBA" id="ARBA00004651"/>
    </source>
</evidence>
<protein>
    <submittedName>
        <fullName evidence="10">Branched-chain amino acid ABC transporter permease</fullName>
    </submittedName>
</protein>
<reference evidence="10" key="1">
    <citation type="journal article" date="2015" name="Int. J. Syst. Evol. Microbiol.">
        <title>Rhizobium oryzicola sp. nov., potential plant-growth-promoting endophytic bacteria isolated from rice roots.</title>
        <authorList>
            <person name="Zhang X.X."/>
            <person name="Gao J.S."/>
            <person name="Cao Y.H."/>
            <person name="Sheirdil R.A."/>
            <person name="Wang X.C."/>
            <person name="Zhang L."/>
        </authorList>
    </citation>
    <scope>NUCLEOTIDE SEQUENCE</scope>
    <source>
        <strain evidence="10">05753</strain>
    </source>
</reference>
<gene>
    <name evidence="10" type="ORF">Q2T52_06345</name>
</gene>
<feature type="transmembrane region" description="Helical" evidence="9">
    <location>
        <begin position="37"/>
        <end position="54"/>
    </location>
</feature>
<feature type="transmembrane region" description="Helical" evidence="9">
    <location>
        <begin position="273"/>
        <end position="290"/>
    </location>
</feature>
<keyword evidence="6 9" id="KW-1133">Transmembrane helix</keyword>
<evidence type="ECO:0000313" key="10">
    <source>
        <dbReference type="EMBL" id="MDO1581715.1"/>
    </source>
</evidence>
<organism evidence="10 11">
    <name type="scientific">Rhizobium oryzicola</name>
    <dbReference type="NCBI Taxonomy" id="1232668"/>
    <lineage>
        <taxon>Bacteria</taxon>
        <taxon>Pseudomonadati</taxon>
        <taxon>Pseudomonadota</taxon>
        <taxon>Alphaproteobacteria</taxon>
        <taxon>Hyphomicrobiales</taxon>
        <taxon>Rhizobiaceae</taxon>
        <taxon>Rhizobium/Agrobacterium group</taxon>
        <taxon>Rhizobium</taxon>
    </lineage>
</organism>
<feature type="transmembrane region" description="Helical" evidence="9">
    <location>
        <begin position="151"/>
        <end position="171"/>
    </location>
</feature>
<dbReference type="EMBL" id="JAUKWQ010000001">
    <property type="protein sequence ID" value="MDO1581715.1"/>
    <property type="molecule type" value="Genomic_DNA"/>
</dbReference>
<feature type="transmembrane region" description="Helical" evidence="9">
    <location>
        <begin position="200"/>
        <end position="223"/>
    </location>
</feature>
<evidence type="ECO:0000256" key="4">
    <source>
        <dbReference type="ARBA" id="ARBA00022692"/>
    </source>
</evidence>
<dbReference type="InterPro" id="IPR052157">
    <property type="entry name" value="BCAA_transport_permease"/>
</dbReference>
<evidence type="ECO:0000256" key="3">
    <source>
        <dbReference type="ARBA" id="ARBA00022475"/>
    </source>
</evidence>
<dbReference type="RefSeq" id="WP_302075805.1">
    <property type="nucleotide sequence ID" value="NZ_JAUKWQ010000001.1"/>
</dbReference>
<proteinExistence type="inferred from homology"/>
<sequence>MVYFLQQLANAVPLAMLYATLSFGYVLAFAVTKRADIAYGALFAFSGHIFLLGAHTGWNLLWLTFPAALAFGGAISMLATVSGGMLFARYVMLRLERASPNALIVATLGALLVMMEGARIASGTRELWLPPFLNDKLVLILLEGTPVTLTLIQLINVFVMGALLAGGTLVLDRTSWGNRWRAVADDALAAELCGVSARTVFIMAYGAAALIASFAGIVSTAYFGTMDFGAGLLFGLKCILIAAAGGHAHPLRSAAGAAVVGFAETFLAGYGPLVWRELLIFSALVALLVVSRRERVIP</sequence>
<comment type="similarity">
    <text evidence="8">Belongs to the binding-protein-dependent transport system permease family. LivHM subfamily.</text>
</comment>
<keyword evidence="4 9" id="KW-0812">Transmembrane</keyword>
<keyword evidence="7 9" id="KW-0472">Membrane</keyword>
<dbReference type="PANTHER" id="PTHR11795:SF445">
    <property type="entry name" value="AMINO ACID ABC TRANSPORTER PERMEASE PROTEIN"/>
    <property type="match status" value="1"/>
</dbReference>
<feature type="transmembrane region" description="Helical" evidence="9">
    <location>
        <begin position="12"/>
        <end position="30"/>
    </location>
</feature>
<feature type="transmembrane region" description="Helical" evidence="9">
    <location>
        <begin position="60"/>
        <end position="88"/>
    </location>
</feature>
<dbReference type="Proteomes" id="UP001169006">
    <property type="component" value="Unassembled WGS sequence"/>
</dbReference>
<evidence type="ECO:0000256" key="7">
    <source>
        <dbReference type="ARBA" id="ARBA00023136"/>
    </source>
</evidence>
<keyword evidence="5" id="KW-0029">Amino-acid transport</keyword>
<evidence type="ECO:0000256" key="8">
    <source>
        <dbReference type="ARBA" id="ARBA00037998"/>
    </source>
</evidence>